<keyword evidence="3" id="KW-0862">Zinc</keyword>
<proteinExistence type="inferred from homology"/>
<dbReference type="InterPro" id="IPR011032">
    <property type="entry name" value="GroES-like_sf"/>
</dbReference>
<evidence type="ECO:0000256" key="3">
    <source>
        <dbReference type="ARBA" id="ARBA00022833"/>
    </source>
</evidence>
<dbReference type="Gene3D" id="3.90.180.10">
    <property type="entry name" value="Medium-chain alcohol dehydrogenases, catalytic domain"/>
    <property type="match status" value="1"/>
</dbReference>
<evidence type="ECO:0000256" key="1">
    <source>
        <dbReference type="ARBA" id="ARBA00008072"/>
    </source>
</evidence>
<protein>
    <recommendedName>
        <fullName evidence="8">Alcohol dehydrogenase-like C-terminal domain-containing protein</fullName>
    </recommendedName>
</protein>
<keyword evidence="5" id="KW-0472">Membrane</keyword>
<evidence type="ECO:0000313" key="7">
    <source>
        <dbReference type="Proteomes" id="UP001634007"/>
    </source>
</evidence>
<organism evidence="6 7">
    <name type="scientific">Eucalyptus globulus</name>
    <name type="common">Tasmanian blue gum</name>
    <dbReference type="NCBI Taxonomy" id="34317"/>
    <lineage>
        <taxon>Eukaryota</taxon>
        <taxon>Viridiplantae</taxon>
        <taxon>Streptophyta</taxon>
        <taxon>Embryophyta</taxon>
        <taxon>Tracheophyta</taxon>
        <taxon>Spermatophyta</taxon>
        <taxon>Magnoliopsida</taxon>
        <taxon>eudicotyledons</taxon>
        <taxon>Gunneridae</taxon>
        <taxon>Pentapetalae</taxon>
        <taxon>rosids</taxon>
        <taxon>malvids</taxon>
        <taxon>Myrtales</taxon>
        <taxon>Myrtaceae</taxon>
        <taxon>Myrtoideae</taxon>
        <taxon>Eucalypteae</taxon>
        <taxon>Eucalyptus</taxon>
    </lineage>
</organism>
<evidence type="ECO:0000256" key="2">
    <source>
        <dbReference type="ARBA" id="ARBA00022723"/>
    </source>
</evidence>
<keyword evidence="2" id="KW-0479">Metal-binding</keyword>
<reference evidence="6 7" key="1">
    <citation type="submission" date="2024-11" db="EMBL/GenBank/DDBJ databases">
        <title>Chromosome-level genome assembly of Eucalyptus globulus Labill. provides insights into its genome evolution.</title>
        <authorList>
            <person name="Li X."/>
        </authorList>
    </citation>
    <scope>NUCLEOTIDE SEQUENCE [LARGE SCALE GENOMIC DNA]</scope>
    <source>
        <strain evidence="6">CL2024</strain>
        <tissue evidence="6">Fresh tender leaves</tissue>
    </source>
</reference>
<comment type="caution">
    <text evidence="6">The sequence shown here is derived from an EMBL/GenBank/DDBJ whole genome shotgun (WGS) entry which is preliminary data.</text>
</comment>
<evidence type="ECO:0000256" key="5">
    <source>
        <dbReference type="SAM" id="Phobius"/>
    </source>
</evidence>
<evidence type="ECO:0000256" key="4">
    <source>
        <dbReference type="ARBA" id="ARBA00023002"/>
    </source>
</evidence>
<dbReference type="InterPro" id="IPR047109">
    <property type="entry name" value="CAD-like"/>
</dbReference>
<gene>
    <name evidence="6" type="ORF">ACJRO7_031266</name>
</gene>
<dbReference type="GO" id="GO:0046872">
    <property type="term" value="F:metal ion binding"/>
    <property type="evidence" value="ECO:0007669"/>
    <property type="project" value="UniProtKB-KW"/>
</dbReference>
<accession>A0ABD3JGT5</accession>
<dbReference type="EMBL" id="JBJKBG010000008">
    <property type="protein sequence ID" value="KAL3726347.1"/>
    <property type="molecule type" value="Genomic_DNA"/>
</dbReference>
<sequence length="143" mass="16000">MVGSRHSCENCKDNLENHYPKMVLTYGAKYYDETTTYGGFLNIMVSDEHFVIKIPDNSPLDVGAPLLCVGIIVYSPLAYYWLDKAGMHLGVVGLSGLWHMVVEFAKAIGLKVTIINISPNKKKEAMEHLGADRFLISYNTEEI</sequence>
<dbReference type="PANTHER" id="PTHR42683">
    <property type="entry name" value="ALDEHYDE REDUCTASE"/>
    <property type="match status" value="1"/>
</dbReference>
<dbReference type="Gene3D" id="3.40.50.720">
    <property type="entry name" value="NAD(P)-binding Rossmann-like Domain"/>
    <property type="match status" value="1"/>
</dbReference>
<dbReference type="SUPFAM" id="SSF50129">
    <property type="entry name" value="GroES-like"/>
    <property type="match status" value="1"/>
</dbReference>
<name>A0ABD3JGT5_EUCGL</name>
<dbReference type="InterPro" id="IPR036291">
    <property type="entry name" value="NAD(P)-bd_dom_sf"/>
</dbReference>
<keyword evidence="4" id="KW-0560">Oxidoreductase</keyword>
<dbReference type="AlphaFoldDB" id="A0ABD3JGT5"/>
<dbReference type="Proteomes" id="UP001634007">
    <property type="component" value="Unassembled WGS sequence"/>
</dbReference>
<feature type="transmembrane region" description="Helical" evidence="5">
    <location>
        <begin position="62"/>
        <end position="82"/>
    </location>
</feature>
<keyword evidence="5" id="KW-0812">Transmembrane</keyword>
<evidence type="ECO:0000313" key="6">
    <source>
        <dbReference type="EMBL" id="KAL3726347.1"/>
    </source>
</evidence>
<evidence type="ECO:0008006" key="8">
    <source>
        <dbReference type="Google" id="ProtNLM"/>
    </source>
</evidence>
<keyword evidence="7" id="KW-1185">Reference proteome</keyword>
<comment type="similarity">
    <text evidence="1">Belongs to the zinc-containing alcohol dehydrogenase family.</text>
</comment>
<dbReference type="GO" id="GO:0016491">
    <property type="term" value="F:oxidoreductase activity"/>
    <property type="evidence" value="ECO:0007669"/>
    <property type="project" value="UniProtKB-KW"/>
</dbReference>
<dbReference type="SUPFAM" id="SSF51735">
    <property type="entry name" value="NAD(P)-binding Rossmann-fold domains"/>
    <property type="match status" value="1"/>
</dbReference>
<keyword evidence="5" id="KW-1133">Transmembrane helix</keyword>